<gene>
    <name evidence="1" type="ORF">EHS13_13560</name>
</gene>
<accession>A0A6B8RHW0</accession>
<dbReference type="AlphaFoldDB" id="A0A6B8RHW0"/>
<evidence type="ECO:0000313" key="2">
    <source>
        <dbReference type="Proteomes" id="UP000426246"/>
    </source>
</evidence>
<dbReference type="EMBL" id="CP034235">
    <property type="protein sequence ID" value="QGQ95830.1"/>
    <property type="molecule type" value="Genomic_DNA"/>
</dbReference>
<sequence length="90" mass="10465">MFAWKNRFACLVRIVVTMKCLSLDVDSAIDRAIFKVDLDGYCYCFHPELLSELERSRLRSQAETYFIGKKIPTIHLTPVTLEQLKVKVNK</sequence>
<dbReference type="Proteomes" id="UP000426246">
    <property type="component" value="Chromosome"/>
</dbReference>
<dbReference type="RefSeq" id="WP_155700867.1">
    <property type="nucleotide sequence ID" value="NZ_CP034235.1"/>
</dbReference>
<evidence type="ECO:0000313" key="1">
    <source>
        <dbReference type="EMBL" id="QGQ95830.1"/>
    </source>
</evidence>
<organism evidence="1 2">
    <name type="scientific">Paenibacillus psychroresistens</name>
    <dbReference type="NCBI Taxonomy" id="1778678"/>
    <lineage>
        <taxon>Bacteria</taxon>
        <taxon>Bacillati</taxon>
        <taxon>Bacillota</taxon>
        <taxon>Bacilli</taxon>
        <taxon>Bacillales</taxon>
        <taxon>Paenibacillaceae</taxon>
        <taxon>Paenibacillus</taxon>
    </lineage>
</organism>
<proteinExistence type="predicted"/>
<name>A0A6B8RHW0_9BACL</name>
<reference evidence="2" key="1">
    <citation type="submission" date="2018-11" db="EMBL/GenBank/DDBJ databases">
        <title>Complete genome sequence of Paenibacillus sp. ML311-T8.</title>
        <authorList>
            <person name="Nam Y.-D."/>
            <person name="Kang J."/>
            <person name="Chung W.-H."/>
            <person name="Park Y.S."/>
        </authorList>
    </citation>
    <scope>NUCLEOTIDE SEQUENCE [LARGE SCALE GENOMIC DNA]</scope>
    <source>
        <strain evidence="2">ML311-T8</strain>
    </source>
</reference>
<keyword evidence="2" id="KW-1185">Reference proteome</keyword>
<dbReference type="KEGG" id="ppsc:EHS13_13560"/>
<protein>
    <submittedName>
        <fullName evidence="1">Uncharacterized protein</fullName>
    </submittedName>
</protein>